<protein>
    <recommendedName>
        <fullName evidence="4">Secreted protein</fullName>
    </recommendedName>
</protein>
<feature type="chain" id="PRO_5016614982" description="Secreted protein" evidence="1">
    <location>
        <begin position="23"/>
        <end position="149"/>
    </location>
</feature>
<dbReference type="AlphaFoldDB" id="A0A379SEN5"/>
<name>A0A379SEN5_SALER</name>
<dbReference type="EMBL" id="UGWQ01000002">
    <property type="protein sequence ID" value="SUG27191.1"/>
    <property type="molecule type" value="Genomic_DNA"/>
</dbReference>
<keyword evidence="1" id="KW-0732">Signal</keyword>
<proteinExistence type="predicted"/>
<sequence length="149" mass="17295">MKVINRLLILTVLFCVPTILQAADNYFLCNTSKGTLSLIDINNQLIYEMNNQHGNKFQYVSKAPRYSGFLYNHYSRFQTNYFNISFIQGGYKYTLFSNYENGSSMRGVSVIDMKTKKEYVYNCNDYRMDKLSDLAKKLQCDTDNALGCQ</sequence>
<gene>
    <name evidence="2" type="ORF">NCTC10718_04494</name>
</gene>
<organism evidence="2 3">
    <name type="scientific">Salmonella enterica</name>
    <name type="common">Salmonella choleraesuis</name>
    <dbReference type="NCBI Taxonomy" id="28901"/>
    <lineage>
        <taxon>Bacteria</taxon>
        <taxon>Pseudomonadati</taxon>
        <taxon>Pseudomonadota</taxon>
        <taxon>Gammaproteobacteria</taxon>
        <taxon>Enterobacterales</taxon>
        <taxon>Enterobacteriaceae</taxon>
        <taxon>Salmonella</taxon>
    </lineage>
</organism>
<reference evidence="2 3" key="1">
    <citation type="submission" date="2018-06" db="EMBL/GenBank/DDBJ databases">
        <authorList>
            <consortium name="Pathogen Informatics"/>
            <person name="Doyle S."/>
        </authorList>
    </citation>
    <scope>NUCLEOTIDE SEQUENCE [LARGE SCALE GENOMIC DNA]</scope>
    <source>
        <strain evidence="2 3">NCTC10718</strain>
    </source>
</reference>
<accession>A0A379SEN5</accession>
<evidence type="ECO:0000313" key="3">
    <source>
        <dbReference type="Proteomes" id="UP000254332"/>
    </source>
</evidence>
<evidence type="ECO:0000313" key="2">
    <source>
        <dbReference type="EMBL" id="SUG27191.1"/>
    </source>
</evidence>
<dbReference type="Proteomes" id="UP000254332">
    <property type="component" value="Unassembled WGS sequence"/>
</dbReference>
<evidence type="ECO:0008006" key="4">
    <source>
        <dbReference type="Google" id="ProtNLM"/>
    </source>
</evidence>
<feature type="signal peptide" evidence="1">
    <location>
        <begin position="1"/>
        <end position="22"/>
    </location>
</feature>
<evidence type="ECO:0000256" key="1">
    <source>
        <dbReference type="SAM" id="SignalP"/>
    </source>
</evidence>